<gene>
    <name evidence="1" type="ORF">GCM10010411_62780</name>
</gene>
<accession>A0ABP6CIY9</accession>
<protein>
    <recommendedName>
        <fullName evidence="3">Minor tail protein</fullName>
    </recommendedName>
</protein>
<evidence type="ECO:0000313" key="1">
    <source>
        <dbReference type="EMBL" id="GAA2618717.1"/>
    </source>
</evidence>
<evidence type="ECO:0000313" key="2">
    <source>
        <dbReference type="Proteomes" id="UP001501509"/>
    </source>
</evidence>
<evidence type="ECO:0008006" key="3">
    <source>
        <dbReference type="Google" id="ProtNLM"/>
    </source>
</evidence>
<dbReference type="EMBL" id="BAAATD010000009">
    <property type="protein sequence ID" value="GAA2618717.1"/>
    <property type="molecule type" value="Genomic_DNA"/>
</dbReference>
<reference evidence="2" key="1">
    <citation type="journal article" date="2019" name="Int. J. Syst. Evol. Microbiol.">
        <title>The Global Catalogue of Microorganisms (GCM) 10K type strain sequencing project: providing services to taxonomists for standard genome sequencing and annotation.</title>
        <authorList>
            <consortium name="The Broad Institute Genomics Platform"/>
            <consortium name="The Broad Institute Genome Sequencing Center for Infectious Disease"/>
            <person name="Wu L."/>
            <person name="Ma J."/>
        </authorList>
    </citation>
    <scope>NUCLEOTIDE SEQUENCE [LARGE SCALE GENOMIC DNA]</scope>
    <source>
        <strain evidence="2">JCM 6833</strain>
    </source>
</reference>
<name>A0ABP6CIY9_9ACTN</name>
<keyword evidence="2" id="KW-1185">Reference proteome</keyword>
<proteinExistence type="predicted"/>
<dbReference type="RefSeq" id="WP_344546092.1">
    <property type="nucleotide sequence ID" value="NZ_BAAATD010000009.1"/>
</dbReference>
<organism evidence="1 2">
    <name type="scientific">Actinomadura fulvescens</name>
    <dbReference type="NCBI Taxonomy" id="46160"/>
    <lineage>
        <taxon>Bacteria</taxon>
        <taxon>Bacillati</taxon>
        <taxon>Actinomycetota</taxon>
        <taxon>Actinomycetes</taxon>
        <taxon>Streptosporangiales</taxon>
        <taxon>Thermomonosporaceae</taxon>
        <taxon>Actinomadura</taxon>
    </lineage>
</organism>
<dbReference type="Proteomes" id="UP001501509">
    <property type="component" value="Unassembled WGS sequence"/>
</dbReference>
<comment type="caution">
    <text evidence="1">The sequence shown here is derived from an EMBL/GenBank/DDBJ whole genome shotgun (WGS) entry which is preliminary data.</text>
</comment>
<sequence>MAVHVLALKSGVTTAQLHRLGLGALWPQAGSRFQRRSGLLPGDGAVADLAGTAGTMDAAVKPFTAWISGTGVQGGYSFVNGSDAPITFPDGEPAVARIDRVIARVYDHPYDASGVQEGAVEVLKGQPNGAATTLPPTSLLLWEVTVPAGASTGGTPINWATARADRRRYTATAGGTIPVVDTADRDSLTPYEGLRVWRRDVRAPQVYTAGEWRWPTTIVVANAADRDAKIPHKIAGQQVWRADLRITEIWDGTRWYEQDPITIVRGGDLTVPNTNWLDDPQLGITVPAGGGYELSGMLIYSAHQDADLRVGWTGPANAWMDWTCRAPALGSTGTTGAQFVDRQFLSSAPAMGGGDTSNGLHLTATLHGMFWSGDGGTLRLRCAQRANHGTPSLLRGPSFVSLRRAW</sequence>